<dbReference type="PANTHER" id="PTHR43649:SF31">
    <property type="entry name" value="SN-GLYCEROL-3-PHOSPHATE-BINDING PERIPLASMIC PROTEIN UGPB"/>
    <property type="match status" value="1"/>
</dbReference>
<protein>
    <submittedName>
        <fullName evidence="5">N-acetylglucosamine/diacetylchitobiose ABC transporter substrate-binding protein</fullName>
    </submittedName>
</protein>
<dbReference type="SUPFAM" id="SSF53850">
    <property type="entry name" value="Periplasmic binding protein-like II"/>
    <property type="match status" value="1"/>
</dbReference>
<proteinExistence type="inferred from homology"/>
<dbReference type="InterPro" id="IPR050490">
    <property type="entry name" value="Bact_solute-bd_prot1"/>
</dbReference>
<dbReference type="Proteomes" id="UP001602013">
    <property type="component" value="Unassembled WGS sequence"/>
</dbReference>
<dbReference type="PROSITE" id="PS51318">
    <property type="entry name" value="TAT"/>
    <property type="match status" value="1"/>
</dbReference>
<evidence type="ECO:0000256" key="2">
    <source>
        <dbReference type="ARBA" id="ARBA00008520"/>
    </source>
</evidence>
<dbReference type="PANTHER" id="PTHR43649">
    <property type="entry name" value="ARABINOSE-BINDING PROTEIN-RELATED"/>
    <property type="match status" value="1"/>
</dbReference>
<dbReference type="RefSeq" id="WP_387413119.1">
    <property type="nucleotide sequence ID" value="NZ_JBIASD010000012.1"/>
</dbReference>
<reference evidence="5 6" key="1">
    <citation type="submission" date="2024-10" db="EMBL/GenBank/DDBJ databases">
        <title>The Natural Products Discovery Center: Release of the First 8490 Sequenced Strains for Exploring Actinobacteria Biosynthetic Diversity.</title>
        <authorList>
            <person name="Kalkreuter E."/>
            <person name="Kautsar S.A."/>
            <person name="Yang D."/>
            <person name="Bader C.D."/>
            <person name="Teijaro C.N."/>
            <person name="Fluegel L."/>
            <person name="Davis C.M."/>
            <person name="Simpson J.R."/>
            <person name="Lauterbach L."/>
            <person name="Steele A.D."/>
            <person name="Gui C."/>
            <person name="Meng S."/>
            <person name="Li G."/>
            <person name="Viehrig K."/>
            <person name="Ye F."/>
            <person name="Su P."/>
            <person name="Kiefer A.F."/>
            <person name="Nichols A."/>
            <person name="Cepeda A.J."/>
            <person name="Yan W."/>
            <person name="Fan B."/>
            <person name="Jiang Y."/>
            <person name="Adhikari A."/>
            <person name="Zheng C.-J."/>
            <person name="Schuster L."/>
            <person name="Cowan T.M."/>
            <person name="Smanski M.J."/>
            <person name="Chevrette M.G."/>
            <person name="De Carvalho L.P.S."/>
            <person name="Shen B."/>
        </authorList>
    </citation>
    <scope>NUCLEOTIDE SEQUENCE [LARGE SCALE GENOMIC DNA]</scope>
    <source>
        <strain evidence="5 6">NPDC002173</strain>
    </source>
</reference>
<comment type="subcellular location">
    <subcellularLocation>
        <location evidence="1">Cell envelope</location>
    </subcellularLocation>
</comment>
<comment type="caution">
    <text evidence="5">The sequence shown here is derived from an EMBL/GenBank/DDBJ whole genome shotgun (WGS) entry which is preliminary data.</text>
</comment>
<gene>
    <name evidence="5" type="primary">ngcE</name>
    <name evidence="5" type="ORF">ACFYXI_20005</name>
</gene>
<evidence type="ECO:0000256" key="1">
    <source>
        <dbReference type="ARBA" id="ARBA00004196"/>
    </source>
</evidence>
<dbReference type="InterPro" id="IPR006311">
    <property type="entry name" value="TAT_signal"/>
</dbReference>
<evidence type="ECO:0000313" key="6">
    <source>
        <dbReference type="Proteomes" id="UP001602013"/>
    </source>
</evidence>
<dbReference type="NCBIfam" id="TIGR03851">
    <property type="entry name" value="chitin_NgcE"/>
    <property type="match status" value="1"/>
</dbReference>
<dbReference type="Pfam" id="PF01547">
    <property type="entry name" value="SBP_bac_1"/>
    <property type="match status" value="1"/>
</dbReference>
<evidence type="ECO:0000256" key="4">
    <source>
        <dbReference type="ARBA" id="ARBA00022729"/>
    </source>
</evidence>
<keyword evidence="6" id="KW-1185">Reference proteome</keyword>
<keyword evidence="4" id="KW-0732">Signal</keyword>
<organism evidence="5 6">
    <name type="scientific">Microtetraspora malaysiensis</name>
    <dbReference type="NCBI Taxonomy" id="161358"/>
    <lineage>
        <taxon>Bacteria</taxon>
        <taxon>Bacillati</taxon>
        <taxon>Actinomycetota</taxon>
        <taxon>Actinomycetes</taxon>
        <taxon>Streptosporangiales</taxon>
        <taxon>Streptosporangiaceae</taxon>
        <taxon>Microtetraspora</taxon>
    </lineage>
</organism>
<evidence type="ECO:0000256" key="3">
    <source>
        <dbReference type="ARBA" id="ARBA00022448"/>
    </source>
</evidence>
<name>A0ABW6SSF3_9ACTN</name>
<dbReference type="InterPro" id="IPR006059">
    <property type="entry name" value="SBP"/>
</dbReference>
<evidence type="ECO:0000313" key="5">
    <source>
        <dbReference type="EMBL" id="MFF3667881.1"/>
    </source>
</evidence>
<dbReference type="Gene3D" id="3.40.190.10">
    <property type="entry name" value="Periplasmic binding protein-like II"/>
    <property type="match status" value="2"/>
</dbReference>
<comment type="similarity">
    <text evidence="2">Belongs to the bacterial solute-binding protein 1 family.</text>
</comment>
<dbReference type="InterPro" id="IPR022386">
    <property type="entry name" value="Chitin_NgcE"/>
</dbReference>
<dbReference type="PROSITE" id="PS51257">
    <property type="entry name" value="PROKAR_LIPOPROTEIN"/>
    <property type="match status" value="1"/>
</dbReference>
<dbReference type="EMBL" id="JBIASD010000012">
    <property type="protein sequence ID" value="MFF3667881.1"/>
    <property type="molecule type" value="Genomic_DNA"/>
</dbReference>
<accession>A0ABW6SSF3</accession>
<keyword evidence="3" id="KW-0813">Transport</keyword>
<sequence length="485" mass="51668">MTNTPREITRRQMMHRIGLTALAAGPVAGLLSACATSGGGGSTAEPAASAGGGGAATSQANPFGVKADAPLEVVIFKGAYGDEYATQSHEPLYVKEFPKAKITHQGIQAIAQTLTPRFASGDVPDVVNNSGTDNLDTGSLVAAGQLLDLTPLYEAPSIDDPSKKVKDTLVPGTIESGLAGDPAKPYLLNYVYTAYGLWYDAKLFEKEGWTPPKTFDEFTTLADKIKAKGITPYAYAGKNASYYQYWMILISAAKIGGNQVLIDIDNLADGAWTHDAVKQAAAAWAEIGKYMDKSYEGLIHTEVQTQQNQGKVALYPSGSWLEPEQAKDTPAGFEYAMSATPSVSASDTMPYEAIRAVAGEPYVLPAKGKNVNGGLEYMRVMLSKEAAKAFTEKTKSLTVVVGSTEGLTLSPGTESVVAAQSAAGANVVTWSSFEQWYKELETELRKQTNALMFGRITADQFCANMQKAADKTKADSSVTKQKRTA</sequence>